<protein>
    <recommendedName>
        <fullName evidence="4">Apolipoprotein D</fullName>
    </recommendedName>
</protein>
<gene>
    <name evidence="2" type="ORF">ODALV1_LOCUS17370</name>
</gene>
<dbReference type="Gene3D" id="2.40.128.20">
    <property type="match status" value="1"/>
</dbReference>
<dbReference type="Proteomes" id="UP001642540">
    <property type="component" value="Unassembled WGS sequence"/>
</dbReference>
<reference evidence="2 3" key="1">
    <citation type="submission" date="2024-08" db="EMBL/GenBank/DDBJ databases">
        <authorList>
            <person name="Cucini C."/>
            <person name="Frati F."/>
        </authorList>
    </citation>
    <scope>NUCLEOTIDE SEQUENCE [LARGE SCALE GENOMIC DNA]</scope>
</reference>
<keyword evidence="3" id="KW-1185">Reference proteome</keyword>
<feature type="chain" id="PRO_5047435704" description="Apolipoprotein D" evidence="1">
    <location>
        <begin position="22"/>
        <end position="217"/>
    </location>
</feature>
<evidence type="ECO:0000313" key="2">
    <source>
        <dbReference type="EMBL" id="CAL8116669.1"/>
    </source>
</evidence>
<dbReference type="SUPFAM" id="SSF50814">
    <property type="entry name" value="Lipocalins"/>
    <property type="match status" value="1"/>
</dbReference>
<dbReference type="InterPro" id="IPR012674">
    <property type="entry name" value="Calycin"/>
</dbReference>
<comment type="caution">
    <text evidence="2">The sequence shown here is derived from an EMBL/GenBank/DDBJ whole genome shotgun (WGS) entry which is preliminary data.</text>
</comment>
<proteinExistence type="predicted"/>
<name>A0ABP1R5A2_9HEXA</name>
<keyword evidence="1" id="KW-0732">Signal</keyword>
<sequence>MHSNVIISLVGVVGLVAFVSGANLPLKQTKSPYGSCKSFQSYSPVHFFDVEKFSGQWYVQEMYYLNNEENVSPQELACYTYNIEKTSVPKIVKLDYRYDMPNLGQGVAGVMNYTTENGVFPLESVWSMVTGDEPQVPAEPYTPLIWVQLDYDNWAIAYDCRNIETSTQSFSLETMVLYTRDPNYNDQRVLDILHIVIGNYGFSAQNMGAVDNSNCEQ</sequence>
<accession>A0ABP1R5A2</accession>
<dbReference type="EMBL" id="CAXLJM020000053">
    <property type="protein sequence ID" value="CAL8116669.1"/>
    <property type="molecule type" value="Genomic_DNA"/>
</dbReference>
<evidence type="ECO:0000256" key="1">
    <source>
        <dbReference type="SAM" id="SignalP"/>
    </source>
</evidence>
<organism evidence="2 3">
    <name type="scientific">Orchesella dallaii</name>
    <dbReference type="NCBI Taxonomy" id="48710"/>
    <lineage>
        <taxon>Eukaryota</taxon>
        <taxon>Metazoa</taxon>
        <taxon>Ecdysozoa</taxon>
        <taxon>Arthropoda</taxon>
        <taxon>Hexapoda</taxon>
        <taxon>Collembola</taxon>
        <taxon>Entomobryomorpha</taxon>
        <taxon>Entomobryoidea</taxon>
        <taxon>Orchesellidae</taxon>
        <taxon>Orchesellinae</taxon>
        <taxon>Orchesella</taxon>
    </lineage>
</organism>
<feature type="signal peptide" evidence="1">
    <location>
        <begin position="1"/>
        <end position="21"/>
    </location>
</feature>
<evidence type="ECO:0000313" key="3">
    <source>
        <dbReference type="Proteomes" id="UP001642540"/>
    </source>
</evidence>
<evidence type="ECO:0008006" key="4">
    <source>
        <dbReference type="Google" id="ProtNLM"/>
    </source>
</evidence>